<organism evidence="2 3">
    <name type="scientific">Spirosoma agri</name>
    <dbReference type="NCBI Taxonomy" id="1987381"/>
    <lineage>
        <taxon>Bacteria</taxon>
        <taxon>Pseudomonadati</taxon>
        <taxon>Bacteroidota</taxon>
        <taxon>Cytophagia</taxon>
        <taxon>Cytophagales</taxon>
        <taxon>Cytophagaceae</taxon>
        <taxon>Spirosoma</taxon>
    </lineage>
</organism>
<evidence type="ECO:0000313" key="2">
    <source>
        <dbReference type="EMBL" id="NEU68292.1"/>
    </source>
</evidence>
<dbReference type="Proteomes" id="UP000477386">
    <property type="component" value="Unassembled WGS sequence"/>
</dbReference>
<reference evidence="2 3" key="1">
    <citation type="submission" date="2020-02" db="EMBL/GenBank/DDBJ databases">
        <title>Draft genome sequence of two Spirosoma agri KCTC 52727 and Spirosoma terrae KCTC 52035.</title>
        <authorList>
            <person name="Rojas J."/>
            <person name="Ambika Manirajan B."/>
            <person name="Ratering S."/>
            <person name="Suarez C."/>
            <person name="Schnell S."/>
        </authorList>
    </citation>
    <scope>NUCLEOTIDE SEQUENCE [LARGE SCALE GENOMIC DNA]</scope>
    <source>
        <strain evidence="2 3">KCTC 52727</strain>
    </source>
</reference>
<evidence type="ECO:0000256" key="1">
    <source>
        <dbReference type="SAM" id="Phobius"/>
    </source>
</evidence>
<proteinExistence type="predicted"/>
<comment type="caution">
    <text evidence="2">The sequence shown here is derived from an EMBL/GenBank/DDBJ whole genome shotgun (WGS) entry which is preliminary data.</text>
</comment>
<gene>
    <name evidence="2" type="ORF">GK091_15475</name>
</gene>
<feature type="transmembrane region" description="Helical" evidence="1">
    <location>
        <begin position="27"/>
        <end position="47"/>
    </location>
</feature>
<dbReference type="EMBL" id="JAAGNZ010000001">
    <property type="protein sequence ID" value="NEU68292.1"/>
    <property type="molecule type" value="Genomic_DNA"/>
</dbReference>
<dbReference type="AlphaFoldDB" id="A0A6M0IKD3"/>
<keyword evidence="3" id="KW-1185">Reference proteome</keyword>
<protein>
    <submittedName>
        <fullName evidence="2">Uncharacterized protein</fullName>
    </submittedName>
</protein>
<accession>A0A6M0IKD3</accession>
<sequence>MTLFFLLLQHVDKPANIAIASDSGGGAAALVQTGIAALVSALAGYLFRSLFTRPAEKAEQYEEAKLKAIADNLAEHKTTYQANLREWQTWREHIAERTTKLELQTENHARQLSEKVAKLGEEVTETKEMAQDIKETLAGMKVRMEQTFDKWIK</sequence>
<evidence type="ECO:0000313" key="3">
    <source>
        <dbReference type="Proteomes" id="UP000477386"/>
    </source>
</evidence>
<dbReference type="RefSeq" id="WP_164039988.1">
    <property type="nucleotide sequence ID" value="NZ_JAAGNZ010000001.1"/>
</dbReference>
<keyword evidence="1" id="KW-1133">Transmembrane helix</keyword>
<name>A0A6M0IKD3_9BACT</name>
<keyword evidence="1" id="KW-0812">Transmembrane</keyword>
<keyword evidence="1" id="KW-0472">Membrane</keyword>